<name>A0A0B4GFU1_METGA</name>
<evidence type="ECO:0000313" key="2">
    <source>
        <dbReference type="Proteomes" id="UP000031192"/>
    </source>
</evidence>
<dbReference type="HOGENOM" id="CLU_1133818_0_0_1"/>
<sequence>MAPVPSYTLDMKSGRHDWQSAERYLNGFYSKNVFLRLWENYRQIAAILGKARSIGENPKATQERKIIFREASKVVKAYRKRKAAGGFKTDAEDLRERVMAYSKFFKNLDLNYPNPDTTPESVTAFKAMKQLEAIIPSRSEIFIHFLDLLKKIFVYDPAKRITATQALHHPWLDEVSQPDDGMEAAKIALERKLLEQCRMTGNEYLKPRKEEKQNKERKASGALHWQLVDRGESAAEPFSGPARYT</sequence>
<accession>A0A0B4GFU1</accession>
<dbReference type="SUPFAM" id="SSF56112">
    <property type="entry name" value="Protein kinase-like (PK-like)"/>
    <property type="match status" value="1"/>
</dbReference>
<evidence type="ECO:0000313" key="1">
    <source>
        <dbReference type="EMBL" id="KID81348.1"/>
    </source>
</evidence>
<proteinExistence type="predicted"/>
<protein>
    <submittedName>
        <fullName evidence="1">Dual specificity tyrosine-phosphorylation-regulated kinase 3</fullName>
    </submittedName>
</protein>
<keyword evidence="1" id="KW-0808">Transferase</keyword>
<dbReference type="Proteomes" id="UP000031192">
    <property type="component" value="Unassembled WGS sequence"/>
</dbReference>
<dbReference type="GO" id="GO:0016301">
    <property type="term" value="F:kinase activity"/>
    <property type="evidence" value="ECO:0007669"/>
    <property type="project" value="UniProtKB-KW"/>
</dbReference>
<dbReference type="Gene3D" id="1.10.510.10">
    <property type="entry name" value="Transferase(Phosphotransferase) domain 1"/>
    <property type="match status" value="1"/>
</dbReference>
<gene>
    <name evidence="1" type="ORF">MGU_11286</name>
</gene>
<keyword evidence="1" id="KW-0418">Kinase</keyword>
<dbReference type="EMBL" id="AZNH01000160">
    <property type="protein sequence ID" value="KID81348.1"/>
    <property type="molecule type" value="Genomic_DNA"/>
</dbReference>
<dbReference type="OrthoDB" id="283111at2759"/>
<dbReference type="AlphaFoldDB" id="A0A0B4GFU1"/>
<organism evidence="1 2">
    <name type="scientific">Metarhizium guizhouense (strain ARSEF 977)</name>
    <dbReference type="NCBI Taxonomy" id="1276136"/>
    <lineage>
        <taxon>Eukaryota</taxon>
        <taxon>Fungi</taxon>
        <taxon>Dikarya</taxon>
        <taxon>Ascomycota</taxon>
        <taxon>Pezizomycotina</taxon>
        <taxon>Sordariomycetes</taxon>
        <taxon>Hypocreomycetidae</taxon>
        <taxon>Hypocreales</taxon>
        <taxon>Clavicipitaceae</taxon>
        <taxon>Metarhizium</taxon>
    </lineage>
</organism>
<reference evidence="1 2" key="1">
    <citation type="journal article" date="2014" name="Proc. Natl. Acad. Sci. U.S.A.">
        <title>Trajectory and genomic determinants of fungal-pathogen speciation and host adaptation.</title>
        <authorList>
            <person name="Hu X."/>
            <person name="Xiao G."/>
            <person name="Zheng P."/>
            <person name="Shang Y."/>
            <person name="Su Y."/>
            <person name="Zhang X."/>
            <person name="Liu X."/>
            <person name="Zhan S."/>
            <person name="St Leger R.J."/>
            <person name="Wang C."/>
        </authorList>
    </citation>
    <scope>NUCLEOTIDE SEQUENCE [LARGE SCALE GENOMIC DNA]</scope>
    <source>
        <strain evidence="1 2">ARSEF 977</strain>
    </source>
</reference>
<dbReference type="InterPro" id="IPR011009">
    <property type="entry name" value="Kinase-like_dom_sf"/>
</dbReference>
<comment type="caution">
    <text evidence="1">The sequence shown here is derived from an EMBL/GenBank/DDBJ whole genome shotgun (WGS) entry which is preliminary data.</text>
</comment>
<keyword evidence="2" id="KW-1185">Reference proteome</keyword>